<dbReference type="EMBL" id="FLRD01000345">
    <property type="protein sequence ID" value="SBT53020.1"/>
    <property type="molecule type" value="Genomic_DNA"/>
</dbReference>
<accession>A0A1A9AA59</accession>
<dbReference type="InterPro" id="IPR008780">
    <property type="entry name" value="Plasmodium_Vir"/>
</dbReference>
<dbReference type="AlphaFoldDB" id="A0A1A9AA59"/>
<dbReference type="Proteomes" id="UP000078555">
    <property type="component" value="Unassembled WGS sequence"/>
</dbReference>
<dbReference type="Proteomes" id="UP000078550">
    <property type="component" value="Unassembled WGS sequence"/>
</dbReference>
<sequence length="316" mass="36734">MSSIDPDIYSFFVSFTDYKKYEEEMKVRYSKNKDNTECEEFSWNTKKFGDESANDICIKFKILRNVILSKKRGVNSGILDNNDYSYLNYWLNDMSKNATSTNKITIGEFRMKVDGVEGTFAGVLLHNKLYDIIEDDYQNIKLLEYLYLNYYRKFTEISGLKEGKKILCFEYVKELFDTYKKGIIQCPHDNSNFCKALEHFKGVYNKLYLGDYGVSEKCTDVDLFILPTYSDVSLGDKITAVGSILGPSFGTIFSMLLMYKFTPFGQWIRYKMGTNKEAHSNLYEKNDELLLDNSDSGYINADVNPYRISYDSITNY</sequence>
<keyword evidence="4" id="KW-1185">Reference proteome</keyword>
<organism evidence="1 4">
    <name type="scientific">Plasmodium ovale wallikeri</name>
    <dbReference type="NCBI Taxonomy" id="864142"/>
    <lineage>
        <taxon>Eukaryota</taxon>
        <taxon>Sar</taxon>
        <taxon>Alveolata</taxon>
        <taxon>Apicomplexa</taxon>
        <taxon>Aconoidasida</taxon>
        <taxon>Haemosporida</taxon>
        <taxon>Plasmodiidae</taxon>
        <taxon>Plasmodium</taxon>
        <taxon>Plasmodium (Plasmodium)</taxon>
    </lineage>
</organism>
<dbReference type="Pfam" id="PF05795">
    <property type="entry name" value="Plasmodium_Vir"/>
    <property type="match status" value="1"/>
</dbReference>
<proteinExistence type="predicted"/>
<reference evidence="1" key="1">
    <citation type="submission" date="2016-05" db="EMBL/GenBank/DDBJ databases">
        <authorList>
            <person name="Lavstsen T."/>
            <person name="Jespersen J.S."/>
        </authorList>
    </citation>
    <scope>NUCLEOTIDE SEQUENCE [LARGE SCALE GENOMIC DNA]</scope>
</reference>
<dbReference type="EMBL" id="FLRE01003171">
    <property type="protein sequence ID" value="SBT59295.1"/>
    <property type="molecule type" value="Genomic_DNA"/>
</dbReference>
<evidence type="ECO:0000313" key="2">
    <source>
        <dbReference type="EMBL" id="SBT59295.1"/>
    </source>
</evidence>
<name>A0A1A9AA59_PLAOA</name>
<reference evidence="3 4" key="2">
    <citation type="submission" date="2016-05" db="EMBL/GenBank/DDBJ databases">
        <authorList>
            <person name="Naeem Raeece"/>
        </authorList>
    </citation>
    <scope>NUCLEOTIDE SEQUENCE [LARGE SCALE GENOMIC DNA]</scope>
</reference>
<evidence type="ECO:0000313" key="4">
    <source>
        <dbReference type="Proteomes" id="UP000078555"/>
    </source>
</evidence>
<gene>
    <name evidence="1" type="ORF">POVWA1_064190</name>
    <name evidence="2" type="ORF">POVWA2_094450</name>
</gene>
<evidence type="ECO:0000313" key="3">
    <source>
        <dbReference type="Proteomes" id="UP000078550"/>
    </source>
</evidence>
<evidence type="ECO:0000313" key="1">
    <source>
        <dbReference type="EMBL" id="SBT53020.1"/>
    </source>
</evidence>
<protein>
    <submittedName>
        <fullName evidence="1">PIR Superfamily Protein</fullName>
    </submittedName>
</protein>